<dbReference type="Proteomes" id="UP000680866">
    <property type="component" value="Chromosome"/>
</dbReference>
<feature type="signal peptide" evidence="2">
    <location>
        <begin position="1"/>
        <end position="25"/>
    </location>
</feature>
<dbReference type="KEGG" id="pry:Prubr_19510"/>
<dbReference type="AlphaFoldDB" id="A0A810MWK0"/>
<proteinExistence type="predicted"/>
<evidence type="ECO:0000313" key="3">
    <source>
        <dbReference type="EMBL" id="BCJ64930.1"/>
    </source>
</evidence>
<evidence type="ECO:0000256" key="2">
    <source>
        <dbReference type="SAM" id="SignalP"/>
    </source>
</evidence>
<feature type="region of interest" description="Disordered" evidence="1">
    <location>
        <begin position="118"/>
        <end position="137"/>
    </location>
</feature>
<reference evidence="3" key="1">
    <citation type="submission" date="2020-08" db="EMBL/GenBank/DDBJ databases">
        <title>Whole genome shotgun sequence of Polymorphospora rubra NBRC 101157.</title>
        <authorList>
            <person name="Komaki H."/>
            <person name="Tamura T."/>
        </authorList>
    </citation>
    <scope>NUCLEOTIDE SEQUENCE</scope>
    <source>
        <strain evidence="3">NBRC 101157</strain>
    </source>
</reference>
<evidence type="ECO:0008006" key="5">
    <source>
        <dbReference type="Google" id="ProtNLM"/>
    </source>
</evidence>
<keyword evidence="2" id="KW-0732">Signal</keyword>
<name>A0A810MWK0_9ACTN</name>
<dbReference type="RefSeq" id="WP_212823997.1">
    <property type="nucleotide sequence ID" value="NZ_AP023359.1"/>
</dbReference>
<dbReference type="PROSITE" id="PS51257">
    <property type="entry name" value="PROKAR_LIPOPROTEIN"/>
    <property type="match status" value="1"/>
</dbReference>
<protein>
    <recommendedName>
        <fullName evidence="5">Lipoprotein</fullName>
    </recommendedName>
</protein>
<accession>A0A810MWK0</accession>
<gene>
    <name evidence="3" type="ORF">Prubr_19510</name>
</gene>
<sequence length="216" mass="22468">MTTRRTTGFAVALGMVAVLALTGCADTEPADSGRPDTASRFAACLETAGEEARVNAAGQVLVKTLADRAGGPVDFDGAIVAVEADEAGNPWIAATDPSAFAGDPSLRATYERCLTEHPDFTQPQTPRKATDGGTDRQEPALAFADCGRRQGHAWVTDPDPANGDAIVLPDTVTEAEFRSLLQACHNPTHGVAFIASDAIGFDWAAVIDEVTGSVGR</sequence>
<organism evidence="3 4">
    <name type="scientific">Polymorphospora rubra</name>
    <dbReference type="NCBI Taxonomy" id="338584"/>
    <lineage>
        <taxon>Bacteria</taxon>
        <taxon>Bacillati</taxon>
        <taxon>Actinomycetota</taxon>
        <taxon>Actinomycetes</taxon>
        <taxon>Micromonosporales</taxon>
        <taxon>Micromonosporaceae</taxon>
        <taxon>Polymorphospora</taxon>
    </lineage>
</organism>
<dbReference type="EMBL" id="AP023359">
    <property type="protein sequence ID" value="BCJ64930.1"/>
    <property type="molecule type" value="Genomic_DNA"/>
</dbReference>
<keyword evidence="4" id="KW-1185">Reference proteome</keyword>
<feature type="compositionally biased region" description="Basic and acidic residues" evidence="1">
    <location>
        <begin position="128"/>
        <end position="137"/>
    </location>
</feature>
<evidence type="ECO:0000256" key="1">
    <source>
        <dbReference type="SAM" id="MobiDB-lite"/>
    </source>
</evidence>
<feature type="chain" id="PRO_5039474965" description="Lipoprotein" evidence="2">
    <location>
        <begin position="26"/>
        <end position="216"/>
    </location>
</feature>
<evidence type="ECO:0000313" key="4">
    <source>
        <dbReference type="Proteomes" id="UP000680866"/>
    </source>
</evidence>